<sequence length="147" mass="15434">MSIGRFSQTGSSNQDGSSALADINVTPMVDVMLVLLVIFIMAAPLMLPAVQLELPATQARTAPAPAVTVQIAIAADQSLYWGGSRISAEDLSGRLQIQARQSPQTVISLQADKATPYEQLAKVMAAAQAAGLNQISFVTDSIQPARP</sequence>
<evidence type="ECO:0000256" key="1">
    <source>
        <dbReference type="ARBA" id="ARBA00003540"/>
    </source>
</evidence>
<evidence type="ECO:0000256" key="3">
    <source>
        <dbReference type="ARBA" id="ARBA00005811"/>
    </source>
</evidence>
<evidence type="ECO:0000256" key="13">
    <source>
        <dbReference type="SAM" id="Phobius"/>
    </source>
</evidence>
<dbReference type="InterPro" id="IPR003400">
    <property type="entry name" value="ExbD"/>
</dbReference>
<evidence type="ECO:0000256" key="2">
    <source>
        <dbReference type="ARBA" id="ARBA00004249"/>
    </source>
</evidence>
<dbReference type="EMBL" id="JACOGD010000002">
    <property type="protein sequence ID" value="MBC3931044.1"/>
    <property type="molecule type" value="Genomic_DNA"/>
</dbReference>
<evidence type="ECO:0000256" key="9">
    <source>
        <dbReference type="ARBA" id="ARBA00022927"/>
    </source>
</evidence>
<name>A0ABR7A2H7_9BURK</name>
<comment type="subunit">
    <text evidence="4">The accessory proteins ExbB and ExbD seem to form a complex with TonB.</text>
</comment>
<evidence type="ECO:0000256" key="8">
    <source>
        <dbReference type="ARBA" id="ARBA00022692"/>
    </source>
</evidence>
<dbReference type="Pfam" id="PF02472">
    <property type="entry name" value="ExbD"/>
    <property type="match status" value="1"/>
</dbReference>
<keyword evidence="7" id="KW-0997">Cell inner membrane</keyword>
<evidence type="ECO:0000256" key="4">
    <source>
        <dbReference type="ARBA" id="ARBA00011471"/>
    </source>
</evidence>
<dbReference type="Gene3D" id="3.30.420.270">
    <property type="match status" value="1"/>
</dbReference>
<keyword evidence="11 13" id="KW-0472">Membrane</keyword>
<keyword evidence="8 12" id="KW-0812">Transmembrane</keyword>
<evidence type="ECO:0000256" key="11">
    <source>
        <dbReference type="ARBA" id="ARBA00023136"/>
    </source>
</evidence>
<dbReference type="PANTHER" id="PTHR30558:SF12">
    <property type="entry name" value="BIOPOLYMER TRANSPORT PROTEIN EXBD"/>
    <property type="match status" value="1"/>
</dbReference>
<dbReference type="PANTHER" id="PTHR30558">
    <property type="entry name" value="EXBD MEMBRANE COMPONENT OF PMF-DRIVEN MACROMOLECULE IMPORT SYSTEM"/>
    <property type="match status" value="1"/>
</dbReference>
<dbReference type="Proteomes" id="UP000654304">
    <property type="component" value="Unassembled WGS sequence"/>
</dbReference>
<evidence type="ECO:0000256" key="10">
    <source>
        <dbReference type="ARBA" id="ARBA00022989"/>
    </source>
</evidence>
<dbReference type="RefSeq" id="WP_186902832.1">
    <property type="nucleotide sequence ID" value="NZ_JACOGD010000002.1"/>
</dbReference>
<keyword evidence="10 13" id="KW-1133">Transmembrane helix</keyword>
<evidence type="ECO:0000256" key="12">
    <source>
        <dbReference type="RuleBase" id="RU003879"/>
    </source>
</evidence>
<organism evidence="14 15">
    <name type="scientific">Undibacterium curvum</name>
    <dbReference type="NCBI Taxonomy" id="2762294"/>
    <lineage>
        <taxon>Bacteria</taxon>
        <taxon>Pseudomonadati</taxon>
        <taxon>Pseudomonadota</taxon>
        <taxon>Betaproteobacteria</taxon>
        <taxon>Burkholderiales</taxon>
        <taxon>Oxalobacteraceae</taxon>
        <taxon>Undibacterium</taxon>
    </lineage>
</organism>
<evidence type="ECO:0000256" key="5">
    <source>
        <dbReference type="ARBA" id="ARBA00022448"/>
    </source>
</evidence>
<evidence type="ECO:0000256" key="7">
    <source>
        <dbReference type="ARBA" id="ARBA00022519"/>
    </source>
</evidence>
<keyword evidence="15" id="KW-1185">Reference proteome</keyword>
<evidence type="ECO:0000313" key="14">
    <source>
        <dbReference type="EMBL" id="MBC3931044.1"/>
    </source>
</evidence>
<gene>
    <name evidence="14" type="ORF">H8K43_05110</name>
</gene>
<keyword evidence="5 12" id="KW-0813">Transport</keyword>
<evidence type="ECO:0000256" key="6">
    <source>
        <dbReference type="ARBA" id="ARBA00022475"/>
    </source>
</evidence>
<keyword evidence="6" id="KW-1003">Cell membrane</keyword>
<comment type="similarity">
    <text evidence="3 12">Belongs to the ExbD/TolR family.</text>
</comment>
<reference evidence="14 15" key="1">
    <citation type="submission" date="2020-08" db="EMBL/GenBank/DDBJ databases">
        <title>Novel species isolated from subtropical streams in China.</title>
        <authorList>
            <person name="Lu H."/>
        </authorList>
    </citation>
    <scope>NUCLEOTIDE SEQUENCE [LARGE SCALE GENOMIC DNA]</scope>
    <source>
        <strain evidence="14 15">CY22W</strain>
    </source>
</reference>
<comment type="caution">
    <text evidence="14">The sequence shown here is derived from an EMBL/GenBank/DDBJ whole genome shotgun (WGS) entry which is preliminary data.</text>
</comment>
<protein>
    <submittedName>
        <fullName evidence="14">Biopolymer transporter ExbD</fullName>
    </submittedName>
</protein>
<feature type="transmembrane region" description="Helical" evidence="13">
    <location>
        <begin position="31"/>
        <end position="50"/>
    </location>
</feature>
<keyword evidence="9 12" id="KW-0653">Protein transport</keyword>
<comment type="subcellular location">
    <subcellularLocation>
        <location evidence="2">Cell inner membrane</location>
        <topology evidence="2">Single-pass type II membrane protein</topology>
    </subcellularLocation>
    <subcellularLocation>
        <location evidence="12">Cell membrane</location>
        <topology evidence="12">Single-pass type II membrane protein</topology>
    </subcellularLocation>
</comment>
<comment type="function">
    <text evidence="1">Involved in the TonB-dependent energy-dependent transport of various receptor-bound substrates.</text>
</comment>
<proteinExistence type="inferred from homology"/>
<evidence type="ECO:0000313" key="15">
    <source>
        <dbReference type="Proteomes" id="UP000654304"/>
    </source>
</evidence>
<accession>A0ABR7A2H7</accession>